<feature type="domain" description="Importin N-terminal" evidence="11">
    <location>
        <begin position="38"/>
        <end position="111"/>
    </location>
</feature>
<feature type="transmembrane region" description="Helical" evidence="10">
    <location>
        <begin position="769"/>
        <end position="792"/>
    </location>
</feature>
<dbReference type="SUPFAM" id="SSF48371">
    <property type="entry name" value="ARM repeat"/>
    <property type="match status" value="1"/>
</dbReference>
<comment type="similarity">
    <text evidence="4">Belongs to the G-protein coupled receptor 1 family.</text>
</comment>
<evidence type="ECO:0008006" key="15">
    <source>
        <dbReference type="Google" id="ProtNLM"/>
    </source>
</evidence>
<feature type="domain" description="G-protein coupled receptors family 1 profile" evidence="12">
    <location>
        <begin position="597"/>
        <end position="880"/>
    </location>
</feature>
<keyword evidence="8 10" id="KW-0472">Membrane</keyword>
<reference evidence="13 14" key="1">
    <citation type="journal article" date="2018" name="Nat. Ecol. Evol.">
        <title>Genomic signatures of mitonuclear coevolution across populations of Tigriopus californicus.</title>
        <authorList>
            <person name="Barreto F.S."/>
            <person name="Watson E.T."/>
            <person name="Lima T.G."/>
            <person name="Willett C.S."/>
            <person name="Edmands S."/>
            <person name="Li W."/>
            <person name="Burton R.S."/>
        </authorList>
    </citation>
    <scope>NUCLEOTIDE SEQUENCE [LARGE SCALE GENOMIC DNA]</scope>
    <source>
        <strain evidence="13 14">San Diego</strain>
    </source>
</reference>
<dbReference type="Gene3D" id="1.20.1070.10">
    <property type="entry name" value="Rhodopsin 7-helix transmembrane proteins"/>
    <property type="match status" value="1"/>
</dbReference>
<dbReference type="OMA" id="VKRICEC"/>
<dbReference type="PROSITE" id="PS50262">
    <property type="entry name" value="G_PROTEIN_RECEP_F1_2"/>
    <property type="match status" value="1"/>
</dbReference>
<evidence type="ECO:0000256" key="1">
    <source>
        <dbReference type="ARBA" id="ARBA00004123"/>
    </source>
</evidence>
<dbReference type="PROSITE" id="PS50166">
    <property type="entry name" value="IMPORTIN_B_NT"/>
    <property type="match status" value="1"/>
</dbReference>
<accession>A0A553NQE3</accession>
<evidence type="ECO:0000256" key="9">
    <source>
        <dbReference type="ARBA" id="ARBA00023242"/>
    </source>
</evidence>
<feature type="transmembrane region" description="Helical" evidence="10">
    <location>
        <begin position="700"/>
        <end position="717"/>
    </location>
</feature>
<dbReference type="GO" id="GO:0005635">
    <property type="term" value="C:nuclear envelope"/>
    <property type="evidence" value="ECO:0007669"/>
    <property type="project" value="TreeGrafter"/>
</dbReference>
<keyword evidence="14" id="KW-1185">Reference proteome</keyword>
<evidence type="ECO:0000256" key="6">
    <source>
        <dbReference type="ARBA" id="ARBA00022692"/>
    </source>
</evidence>
<evidence type="ECO:0000259" key="11">
    <source>
        <dbReference type="PROSITE" id="PS50166"/>
    </source>
</evidence>
<keyword evidence="5" id="KW-0813">Transport</keyword>
<comment type="subcellular location">
    <subcellularLocation>
        <location evidence="2">Membrane</location>
    </subcellularLocation>
    <subcellularLocation>
        <location evidence="1">Nucleus</location>
    </subcellularLocation>
</comment>
<evidence type="ECO:0000313" key="13">
    <source>
        <dbReference type="EMBL" id="TRY67661.1"/>
    </source>
</evidence>
<evidence type="ECO:0000256" key="8">
    <source>
        <dbReference type="ARBA" id="ARBA00023136"/>
    </source>
</evidence>
<proteinExistence type="inferred from homology"/>
<dbReference type="Proteomes" id="UP000318571">
    <property type="component" value="Chromosome 4"/>
</dbReference>
<dbReference type="SMART" id="SM00913">
    <property type="entry name" value="IBN_N"/>
    <property type="match status" value="1"/>
</dbReference>
<keyword evidence="9" id="KW-0539">Nucleus</keyword>
<dbReference type="STRING" id="6832.A0A553NQE3"/>
<dbReference type="Pfam" id="PF25758">
    <property type="entry name" value="TPR_IPO11"/>
    <property type="match status" value="1"/>
</dbReference>
<evidence type="ECO:0000256" key="7">
    <source>
        <dbReference type="ARBA" id="ARBA00022989"/>
    </source>
</evidence>
<dbReference type="InterPro" id="IPR011989">
    <property type="entry name" value="ARM-like"/>
</dbReference>
<feature type="transmembrane region" description="Helical" evidence="10">
    <location>
        <begin position="617"/>
        <end position="639"/>
    </location>
</feature>
<gene>
    <name evidence="13" type="ORF">TCAL_04380</name>
</gene>
<dbReference type="InterPro" id="IPR016024">
    <property type="entry name" value="ARM-type_fold"/>
</dbReference>
<evidence type="ECO:0000256" key="4">
    <source>
        <dbReference type="ARBA" id="ARBA00010663"/>
    </source>
</evidence>
<dbReference type="CDD" id="cd14978">
    <property type="entry name" value="7tmA_FMRFamide_R-like"/>
    <property type="match status" value="1"/>
</dbReference>
<evidence type="ECO:0000313" key="14">
    <source>
        <dbReference type="Proteomes" id="UP000318571"/>
    </source>
</evidence>
<evidence type="ECO:0000256" key="2">
    <source>
        <dbReference type="ARBA" id="ARBA00004370"/>
    </source>
</evidence>
<evidence type="ECO:0000259" key="12">
    <source>
        <dbReference type="PROSITE" id="PS50262"/>
    </source>
</evidence>
<dbReference type="GO" id="GO:0016020">
    <property type="term" value="C:membrane"/>
    <property type="evidence" value="ECO:0007669"/>
    <property type="project" value="UniProtKB-SubCell"/>
</dbReference>
<keyword evidence="6 10" id="KW-0812">Transmembrane</keyword>
<sequence length="1515" mass="172309">MAAALGAYGAGGAAATRESLLATLTALRSHHDRDLRVAEEQLKLWETSPGFYAALVDIVLNSESIPMEVRWHAVLYFKNGIDKYWRKTAPNALTEEEKSHIRGQLLQSFSEPAQPIALQIAVLMGKAARLDVPKDWPQLIPALLESVQSHTDIIQHRSLMVMHHVIKSLGSKRLAADRRVFHDMIRQLLPYVIQIWQTHHSIFMQQTSQQQIQSMSISLEKATLSLKVLRKSIVHGLKVPHENVDAMRFLNMVPPLVGDVLKLRNDYPQLREALEKYLVLFLKLLSDLLDNHPFSFLPVLKSTLDLICFSCFTAEGQKLVFQRFSIFALNLLKQTLLCVEYKPPKNPDYEQAKESVHSLTNEGHTIKASFFSEAIVKRICECLISHYLPLTEDDLALWDADGEEYVCEDGGDSWKYSFRPCCETLFLSLIHEFKTMLVPCLVSLVHQNSLPVPSTDLNAILYKDAVYNAAGLTAFDLFDEPPLQVFLRASEDFEEPENARKVRDPAARTSLSGIVKNLSSIQGAFQQIDHELVRRKTGRGNTLTIENFLQDNLFRTFWMGDSVPEGYKMAASSDGIVYVNPFEGPSLLALGIIGILSNSLCLLVLQRQQELKLSPDYIFLLKLLSLFDLLYLITSTPLTSFPYMFPSFRYYYEPFVLPWIFPFMQITVIASIYTTIALAVERYLSIRSLHVHTTFPVKTALVLILIFSFGINIPRFFELRAVRVEKNDMKQINNTGYIFQDYAITTSVHYEVKPIARFYTVAYFLGYNMIGSFLISLFIPVVTLGTFNTLIWKKLQHVRSNRVRLGLREKQNARATRSLVLVVIFFFICHSMKFVVSGYQLVDSLINPVIRTEWPVWVQYCTYFSHLFLAFGASVNIFLYCSCDKRFFVVVQKTLKTWFIWPFTTKSSDNNGEDTARNVSLIENTCQQMNGESLEGGIALLSSSPPNETIEQHVEDIQVSNDFVSEFAKCNRNTSPKAAVHQCPKRTSSLQEWNTKGKLPSRVDKMDSWIDFDRWLVSGLEPELAIKDSNYRIIRRRAVWLLGQWSGVKLSPQLRPKLYQMIIPLLHGQEDLVVRITAAKSLKVVIDDFEFCSEEFEPFLGTSFGQLFQLLKEVKECDTKLSVLNVLSYIIERMGVSIRPLCSDLVQYLPALWEASNDHNMLRCSILTTLVFIVQGLGTISEGLAPFLYPVIRLSTDLKDPCSVYLLEDGLELWLTVLHNTKQMNPSLYELSANISSLLELGSENLRTMIYILQAYILLSPHDFLTNRGQQIGKTLEEMVTDLLDEGVLMVLRLTELELKVGPSPTPFKGLICLSLRSIYEGDDFPMVMSLHLSIASRLLISYPTEFNQYSIEVAQILQKPHHEVAGRILDVWLDKMLQVTQPDRKKLLSLALSSLLTSGSSVVLDRIFAIILNVTETLNDITRQDDQIGGHIDALIKSPADLAAEGDDLDYETEHDQRKRDVAAQDPVHTIILRDYLQAQIQSFKNQIGETRYKDIMTNVDVETMANLKEFVVL</sequence>
<dbReference type="GO" id="GO:0004930">
    <property type="term" value="F:G protein-coupled receptor activity"/>
    <property type="evidence" value="ECO:0007669"/>
    <property type="project" value="InterPro"/>
</dbReference>
<dbReference type="PANTHER" id="PTHR10997:SF7">
    <property type="entry name" value="IMPORTIN-11"/>
    <property type="match status" value="1"/>
</dbReference>
<dbReference type="GO" id="GO:0006606">
    <property type="term" value="P:protein import into nucleus"/>
    <property type="evidence" value="ECO:0007669"/>
    <property type="project" value="TreeGrafter"/>
</dbReference>
<dbReference type="Gene3D" id="1.25.10.10">
    <property type="entry name" value="Leucine-rich Repeat Variant"/>
    <property type="match status" value="2"/>
</dbReference>
<evidence type="ECO:0000256" key="5">
    <source>
        <dbReference type="ARBA" id="ARBA00022448"/>
    </source>
</evidence>
<dbReference type="SUPFAM" id="SSF81321">
    <property type="entry name" value="Family A G protein-coupled receptor-like"/>
    <property type="match status" value="1"/>
</dbReference>
<dbReference type="InterPro" id="IPR017452">
    <property type="entry name" value="GPCR_Rhodpsn_7TM"/>
</dbReference>
<dbReference type="EMBL" id="VCGU01000011">
    <property type="protein sequence ID" value="TRY67661.1"/>
    <property type="molecule type" value="Genomic_DNA"/>
</dbReference>
<dbReference type="InterPro" id="IPR001494">
    <property type="entry name" value="Importin-beta_N"/>
</dbReference>
<dbReference type="PRINTS" id="PR00237">
    <property type="entry name" value="GPCRRHODOPSN"/>
</dbReference>
<keyword evidence="7 10" id="KW-1133">Transmembrane helix</keyword>
<feature type="transmembrane region" description="Helical" evidence="10">
    <location>
        <begin position="659"/>
        <end position="680"/>
    </location>
</feature>
<dbReference type="GO" id="GO:0031267">
    <property type="term" value="F:small GTPase binding"/>
    <property type="evidence" value="ECO:0007669"/>
    <property type="project" value="InterPro"/>
</dbReference>
<dbReference type="InterPro" id="IPR000276">
    <property type="entry name" value="GPCR_Rhodpsn"/>
</dbReference>
<name>A0A553NQE3_TIGCA</name>
<protein>
    <recommendedName>
        <fullName evidence="15">Importin N-terminal domain-containing protein</fullName>
    </recommendedName>
</protein>
<dbReference type="InterPro" id="IPR058669">
    <property type="entry name" value="TPR_IPO7/11-like"/>
</dbReference>
<evidence type="ECO:0000256" key="3">
    <source>
        <dbReference type="ARBA" id="ARBA00007991"/>
    </source>
</evidence>
<dbReference type="Pfam" id="PF03810">
    <property type="entry name" value="IBN_N"/>
    <property type="match status" value="1"/>
</dbReference>
<comment type="caution">
    <text evidence="13">The sequence shown here is derived from an EMBL/GenBank/DDBJ whole genome shotgun (WGS) entry which is preliminary data.</text>
</comment>
<feature type="transmembrane region" description="Helical" evidence="10">
    <location>
        <begin position="587"/>
        <end position="605"/>
    </location>
</feature>
<feature type="transmembrane region" description="Helical" evidence="10">
    <location>
        <begin position="818"/>
        <end position="836"/>
    </location>
</feature>
<evidence type="ECO:0000256" key="10">
    <source>
        <dbReference type="SAM" id="Phobius"/>
    </source>
</evidence>
<dbReference type="PANTHER" id="PTHR10997">
    <property type="entry name" value="IMPORTIN-7, 8, 11"/>
    <property type="match status" value="1"/>
</dbReference>
<comment type="similarity">
    <text evidence="3">Belongs to the importin beta family.</text>
</comment>
<organism evidence="13 14">
    <name type="scientific">Tigriopus californicus</name>
    <name type="common">Marine copepod</name>
    <dbReference type="NCBI Taxonomy" id="6832"/>
    <lineage>
        <taxon>Eukaryota</taxon>
        <taxon>Metazoa</taxon>
        <taxon>Ecdysozoa</taxon>
        <taxon>Arthropoda</taxon>
        <taxon>Crustacea</taxon>
        <taxon>Multicrustacea</taxon>
        <taxon>Hexanauplia</taxon>
        <taxon>Copepoda</taxon>
        <taxon>Harpacticoida</taxon>
        <taxon>Harpacticidae</taxon>
        <taxon>Tigriopus</taxon>
    </lineage>
</organism>
<dbReference type="Pfam" id="PF00001">
    <property type="entry name" value="7tm_1"/>
    <property type="match status" value="1"/>
</dbReference>
<dbReference type="GO" id="GO:0005829">
    <property type="term" value="C:cytosol"/>
    <property type="evidence" value="ECO:0007669"/>
    <property type="project" value="TreeGrafter"/>
</dbReference>
<feature type="transmembrane region" description="Helical" evidence="10">
    <location>
        <begin position="856"/>
        <end position="879"/>
    </location>
</feature>